<dbReference type="InterPro" id="IPR000150">
    <property type="entry name" value="Cof"/>
</dbReference>
<dbReference type="PANTHER" id="PTHR10000:SF8">
    <property type="entry name" value="HAD SUPERFAMILY HYDROLASE-LIKE, TYPE 3"/>
    <property type="match status" value="1"/>
</dbReference>
<dbReference type="Gene3D" id="3.40.50.1000">
    <property type="entry name" value="HAD superfamily/HAD-like"/>
    <property type="match status" value="1"/>
</dbReference>
<proteinExistence type="predicted"/>
<dbReference type="Proteomes" id="UP000013964">
    <property type="component" value="Chromosome"/>
</dbReference>
<protein>
    <submittedName>
        <fullName evidence="1">Cof-like hydrolase</fullName>
    </submittedName>
</protein>
<evidence type="ECO:0000313" key="1">
    <source>
        <dbReference type="EMBL" id="AGM24679.1"/>
    </source>
</evidence>
<dbReference type="NCBIfam" id="TIGR00099">
    <property type="entry name" value="Cof-subfamily"/>
    <property type="match status" value="1"/>
</dbReference>
<dbReference type="OrthoDB" id="388395at2"/>
<dbReference type="GO" id="GO:0000287">
    <property type="term" value="F:magnesium ion binding"/>
    <property type="evidence" value="ECO:0007669"/>
    <property type="project" value="TreeGrafter"/>
</dbReference>
<dbReference type="PANTHER" id="PTHR10000">
    <property type="entry name" value="PHOSPHOSERINE PHOSPHATASE"/>
    <property type="match status" value="1"/>
</dbReference>
<dbReference type="GO" id="GO:0005829">
    <property type="term" value="C:cytosol"/>
    <property type="evidence" value="ECO:0007669"/>
    <property type="project" value="TreeGrafter"/>
</dbReference>
<reference evidence="1 2" key="1">
    <citation type="journal article" date="2013" name="Genome Biol. Evol.">
        <title>Complete genomes of two dipteran-associated spiroplasmas provided insights into the origin, dynamics, and impacts of viral invasion in spiroplasma.</title>
        <authorList>
            <person name="Ku C."/>
            <person name="Lo W.S."/>
            <person name="Chen L.L."/>
            <person name="Kuo C.H."/>
        </authorList>
    </citation>
    <scope>NUCLEOTIDE SEQUENCE [LARGE SCALE GENOMIC DNA]</scope>
    <source>
        <strain evidence="1 2">DF-1</strain>
    </source>
</reference>
<dbReference type="SFLD" id="SFLDS00003">
    <property type="entry name" value="Haloacid_Dehalogenase"/>
    <property type="match status" value="1"/>
</dbReference>
<dbReference type="InterPro" id="IPR006379">
    <property type="entry name" value="HAD-SF_hydro_IIB"/>
</dbReference>
<keyword evidence="2" id="KW-1185">Reference proteome</keyword>
<dbReference type="PATRIC" id="fig|1276227.3.peg.92"/>
<dbReference type="EMBL" id="CP005077">
    <property type="protein sequence ID" value="AGM24679.1"/>
    <property type="molecule type" value="Genomic_DNA"/>
</dbReference>
<name>R4U9Z8_9MOLU</name>
<dbReference type="HOGENOM" id="CLU_044146_0_1_14"/>
<keyword evidence="1" id="KW-0378">Hydrolase</keyword>
<dbReference type="NCBIfam" id="TIGR01484">
    <property type="entry name" value="HAD-SF-IIB"/>
    <property type="match status" value="1"/>
</dbReference>
<dbReference type="SUPFAM" id="SSF56784">
    <property type="entry name" value="HAD-like"/>
    <property type="match status" value="1"/>
</dbReference>
<dbReference type="InterPro" id="IPR023214">
    <property type="entry name" value="HAD_sf"/>
</dbReference>
<dbReference type="PROSITE" id="PS01229">
    <property type="entry name" value="COF_2"/>
    <property type="match status" value="1"/>
</dbReference>
<dbReference type="AlphaFoldDB" id="R4U9Z8"/>
<dbReference type="GO" id="GO:0016791">
    <property type="term" value="F:phosphatase activity"/>
    <property type="evidence" value="ECO:0007669"/>
    <property type="project" value="TreeGrafter"/>
</dbReference>
<organism evidence="1 2">
    <name type="scientific">Spiroplasma chrysopicola DF-1</name>
    <dbReference type="NCBI Taxonomy" id="1276227"/>
    <lineage>
        <taxon>Bacteria</taxon>
        <taxon>Bacillati</taxon>
        <taxon>Mycoplasmatota</taxon>
        <taxon>Mollicutes</taxon>
        <taxon>Entomoplasmatales</taxon>
        <taxon>Spiroplasmataceae</taxon>
        <taxon>Spiroplasma</taxon>
    </lineage>
</organism>
<accession>R4U9Z8</accession>
<dbReference type="KEGG" id="scr:SCHRY_v1c00920"/>
<dbReference type="RefSeq" id="WP_016338506.1">
    <property type="nucleotide sequence ID" value="NC_021280.1"/>
</dbReference>
<gene>
    <name evidence="1" type="ORF">SCHRY_v1c00920</name>
</gene>
<dbReference type="Gene3D" id="3.30.1240.10">
    <property type="match status" value="1"/>
</dbReference>
<dbReference type="InterPro" id="IPR036412">
    <property type="entry name" value="HAD-like_sf"/>
</dbReference>
<evidence type="ECO:0000313" key="2">
    <source>
        <dbReference type="Proteomes" id="UP000013964"/>
    </source>
</evidence>
<dbReference type="STRING" id="1276227.SCHRY_v1c00920"/>
<dbReference type="Pfam" id="PF08282">
    <property type="entry name" value="Hydrolase_3"/>
    <property type="match status" value="1"/>
</dbReference>
<dbReference type="SFLD" id="SFLDG01140">
    <property type="entry name" value="C2.B:_Phosphomannomutase_and_P"/>
    <property type="match status" value="1"/>
</dbReference>
<dbReference type="eggNOG" id="COG0561">
    <property type="taxonomic scope" value="Bacteria"/>
</dbReference>
<sequence length="279" mass="31462">MIKMVICDIDGTLIRNTDKEIPGANITALKKLQEKGILVTLATGRVPGALRKYAQELSITKNINYVIGANGGAVYNIANNTFAYDEKASMEDTKWAMELVKKLGTDFYLAPIAENLAFVSSQYVLDNNLFYFDYKFLTAKILDWNNIPQMRKVVVATSDQAKQNWLRQQVGVSETLRTEKTGYGYIEIIPKNVNKWEGIVRLLEILREEEGIDIETDEILCFGDQMNDYEMIKNAKYGVALSNATPELKEVAWKVTALDNNNAGIADFLEKEIFPHLGE</sequence>